<evidence type="ECO:0000256" key="1">
    <source>
        <dbReference type="SAM" id="MobiDB-lite"/>
    </source>
</evidence>
<dbReference type="AlphaFoldDB" id="A0A939PK20"/>
<name>A0A939PK20_9ACTN</name>
<comment type="caution">
    <text evidence="2">The sequence shown here is derived from an EMBL/GenBank/DDBJ whole genome shotgun (WGS) entry which is preliminary data.</text>
</comment>
<reference evidence="2" key="1">
    <citation type="submission" date="2021-03" db="EMBL/GenBank/DDBJ databases">
        <authorList>
            <person name="Kanchanasin P."/>
            <person name="Saeng-In P."/>
            <person name="Phongsopitanun W."/>
            <person name="Yuki M."/>
            <person name="Kudo T."/>
            <person name="Ohkuma M."/>
            <person name="Tanasupawat S."/>
        </authorList>
    </citation>
    <scope>NUCLEOTIDE SEQUENCE</scope>
    <source>
        <strain evidence="2">GKU 128</strain>
    </source>
</reference>
<protein>
    <submittedName>
        <fullName evidence="2">Uncharacterized protein</fullName>
    </submittedName>
</protein>
<organism evidence="2 3">
    <name type="scientific">Actinomadura barringtoniae</name>
    <dbReference type="NCBI Taxonomy" id="1427535"/>
    <lineage>
        <taxon>Bacteria</taxon>
        <taxon>Bacillati</taxon>
        <taxon>Actinomycetota</taxon>
        <taxon>Actinomycetes</taxon>
        <taxon>Streptosporangiales</taxon>
        <taxon>Thermomonosporaceae</taxon>
        <taxon>Actinomadura</taxon>
    </lineage>
</organism>
<feature type="region of interest" description="Disordered" evidence="1">
    <location>
        <begin position="592"/>
        <end position="613"/>
    </location>
</feature>
<dbReference type="RefSeq" id="WP_208261757.1">
    <property type="nucleotide sequence ID" value="NZ_JAGEOJ010000022.1"/>
</dbReference>
<evidence type="ECO:0000313" key="3">
    <source>
        <dbReference type="Proteomes" id="UP000669179"/>
    </source>
</evidence>
<gene>
    <name evidence="2" type="ORF">J4573_42075</name>
</gene>
<accession>A0A939PK20</accession>
<sequence length="613" mass="64075">MPEAAMAQSGTEAQYRDLVRLAYFVLPGKGKRFYRLAVAQRIVDGVVGRPGRGGAERRRTRVLKRAMRPSWRLRVGLGPWLRALPAKLPDAALTGALAKLEPPVRVAYVLRHVEGLPRYAVRDQLVALRVRDPWPVIDAADEADLPGADEPAPFEPAPVRIRRRPVLPLAAATLTTALIGALIVTESGGGFVGGTRSASARNLRLIEAAPDAWRKAGAGRGLDAWPARGDLAGDRSFTGRALHAWASADHADLDGRSAQLLYAGHVDGTPVAVLRHDDRIARYSGTSTATLQAFAAGTDASAPIPLGGDRYLLAPWDTTAKTTAGRKVIVTGGVTGPVTTRTRCARGPLLDLSGAAGSRTVGDLGGPRPVVLTYHSPAYHPAATAAAATTAAAPVPATAATPTTSPKPTTSPTPTTSATSTSTTSLTPTPTSSSKAKAKSTPTATSTPAAKSTPKPAASATTAPAATTVQLPTSGVHLWERLGCLLPQPARPVTEAMAWEFWSGNLPADAGRAQWVCTRMTFAGGGTAAQSDLLEKSDQQTTGWCDERKPVSGAWWQSPADKWYYLGAASTGLTPHATGPFSKSKVTKRLLVAPATKPKTKPTAPVTLTADAR</sequence>
<dbReference type="Proteomes" id="UP000669179">
    <property type="component" value="Unassembled WGS sequence"/>
</dbReference>
<keyword evidence="3" id="KW-1185">Reference proteome</keyword>
<feature type="region of interest" description="Disordered" evidence="1">
    <location>
        <begin position="394"/>
        <end position="466"/>
    </location>
</feature>
<evidence type="ECO:0000313" key="2">
    <source>
        <dbReference type="EMBL" id="MBO2453737.1"/>
    </source>
</evidence>
<dbReference type="EMBL" id="JAGEOJ010000022">
    <property type="protein sequence ID" value="MBO2453737.1"/>
    <property type="molecule type" value="Genomic_DNA"/>
</dbReference>
<proteinExistence type="predicted"/>